<reference evidence="3" key="1">
    <citation type="submission" date="2020-03" db="EMBL/GenBank/DDBJ databases">
        <title>Draft Genome Sequence of Cylindrodendrum hubeiense.</title>
        <authorList>
            <person name="Buettner E."/>
            <person name="Kellner H."/>
        </authorList>
    </citation>
    <scope>NUCLEOTIDE SEQUENCE</scope>
    <source>
        <strain evidence="3">IHI 201604</strain>
    </source>
</reference>
<dbReference type="OrthoDB" id="4120617at2759"/>
<accession>A0A9P5L5S9</accession>
<gene>
    <name evidence="3" type="ORF">G7Z17_g12093</name>
</gene>
<comment type="caution">
    <text evidence="3">The sequence shown here is derived from an EMBL/GenBank/DDBJ whole genome shotgun (WGS) entry which is preliminary data.</text>
</comment>
<evidence type="ECO:0000313" key="3">
    <source>
        <dbReference type="EMBL" id="KAF7540911.1"/>
    </source>
</evidence>
<evidence type="ECO:0000256" key="2">
    <source>
        <dbReference type="SAM" id="Phobius"/>
    </source>
</evidence>
<sequence>MNDSEIKILVIVLATVVPVALIAIVTTVLCRRSRQRRFLFLKRGITPIDDEEIESWRTDKSDEKTPIIEPTAFQAEEPQPEQHHQHHQRQQSSVSIRKPPSVIIYQNGQSRASEELTAHTVKHKRSMDVPPTPVLARAPNSRPGLTDETVQGDDAFIPTLKRQPSRLAKLPPTASRQSRTRSSRSSTVSVAGHHDPWHGHVPDRHTLTRMSSDYLPRANQSLDMRRQKRVHSISTPPRLSFDDEVYLGGLSPRPLIRKSEIGCAIG</sequence>
<keyword evidence="2" id="KW-0812">Transmembrane</keyword>
<keyword evidence="2" id="KW-0472">Membrane</keyword>
<dbReference type="AlphaFoldDB" id="A0A9P5L5S9"/>
<evidence type="ECO:0000256" key="1">
    <source>
        <dbReference type="SAM" id="MobiDB-lite"/>
    </source>
</evidence>
<proteinExistence type="predicted"/>
<protein>
    <submittedName>
        <fullName evidence="3">Uncharacterized protein</fullName>
    </submittedName>
</protein>
<organism evidence="3 4">
    <name type="scientific">Cylindrodendrum hubeiense</name>
    <dbReference type="NCBI Taxonomy" id="595255"/>
    <lineage>
        <taxon>Eukaryota</taxon>
        <taxon>Fungi</taxon>
        <taxon>Dikarya</taxon>
        <taxon>Ascomycota</taxon>
        <taxon>Pezizomycotina</taxon>
        <taxon>Sordariomycetes</taxon>
        <taxon>Hypocreomycetidae</taxon>
        <taxon>Hypocreales</taxon>
        <taxon>Nectriaceae</taxon>
        <taxon>Cylindrodendrum</taxon>
    </lineage>
</organism>
<keyword evidence="2" id="KW-1133">Transmembrane helix</keyword>
<feature type="region of interest" description="Disordered" evidence="1">
    <location>
        <begin position="76"/>
        <end position="99"/>
    </location>
</feature>
<dbReference type="EMBL" id="JAANBB010000512">
    <property type="protein sequence ID" value="KAF7540911.1"/>
    <property type="molecule type" value="Genomic_DNA"/>
</dbReference>
<dbReference type="Proteomes" id="UP000722485">
    <property type="component" value="Unassembled WGS sequence"/>
</dbReference>
<name>A0A9P5L5S9_9HYPO</name>
<feature type="compositionally biased region" description="Basic and acidic residues" evidence="1">
    <location>
        <begin position="192"/>
        <end position="205"/>
    </location>
</feature>
<evidence type="ECO:0000313" key="4">
    <source>
        <dbReference type="Proteomes" id="UP000722485"/>
    </source>
</evidence>
<keyword evidence="4" id="KW-1185">Reference proteome</keyword>
<feature type="region of interest" description="Disordered" evidence="1">
    <location>
        <begin position="118"/>
        <end position="205"/>
    </location>
</feature>
<feature type="transmembrane region" description="Helical" evidence="2">
    <location>
        <begin position="6"/>
        <end position="30"/>
    </location>
</feature>